<feature type="region of interest" description="Disordered" evidence="1">
    <location>
        <begin position="334"/>
        <end position="462"/>
    </location>
</feature>
<comment type="caution">
    <text evidence="3">The sequence shown here is derived from an EMBL/GenBank/DDBJ whole genome shotgun (WGS) entry which is preliminary data.</text>
</comment>
<dbReference type="STRING" id="909613.UO65_4287"/>
<keyword evidence="4" id="KW-1185">Reference proteome</keyword>
<dbReference type="InterPro" id="IPR037523">
    <property type="entry name" value="VOC_core"/>
</dbReference>
<accession>W7J2N9</accession>
<feature type="compositionally biased region" description="Basic residues" evidence="1">
    <location>
        <begin position="444"/>
        <end position="462"/>
    </location>
</feature>
<dbReference type="PROSITE" id="PS51819">
    <property type="entry name" value="VOC"/>
    <property type="match status" value="1"/>
</dbReference>
<dbReference type="SUPFAM" id="SSF54593">
    <property type="entry name" value="Glyoxalase/Bleomycin resistance protein/Dihydroxybiphenyl dioxygenase"/>
    <property type="match status" value="1"/>
</dbReference>
<proteinExistence type="predicted"/>
<dbReference type="AlphaFoldDB" id="W7J2N9"/>
<dbReference type="Pfam" id="PF00903">
    <property type="entry name" value="Glyoxalase"/>
    <property type="match status" value="1"/>
</dbReference>
<feature type="compositionally biased region" description="Low complexity" evidence="1">
    <location>
        <begin position="369"/>
        <end position="386"/>
    </location>
</feature>
<feature type="compositionally biased region" description="Polar residues" evidence="1">
    <location>
        <begin position="391"/>
        <end position="403"/>
    </location>
</feature>
<gene>
    <name evidence="3" type="ORF">UO65_4287</name>
</gene>
<dbReference type="Gene3D" id="3.10.180.10">
    <property type="entry name" value="2,3-Dihydroxybiphenyl 1,2-Dioxygenase, domain 1"/>
    <property type="match status" value="1"/>
</dbReference>
<protein>
    <submittedName>
        <fullName evidence="3">Glyoxalase family protein</fullName>
    </submittedName>
</protein>
<evidence type="ECO:0000259" key="2">
    <source>
        <dbReference type="PROSITE" id="PS51819"/>
    </source>
</evidence>
<evidence type="ECO:0000313" key="4">
    <source>
        <dbReference type="Proteomes" id="UP000019277"/>
    </source>
</evidence>
<name>W7J2N9_9PSEU</name>
<evidence type="ECO:0000313" key="3">
    <source>
        <dbReference type="EMBL" id="EWC60399.1"/>
    </source>
</evidence>
<sequence>MDPHPGVPRQARRWATMASMAFLQLTAILVEDYDDAIDFFTEALGFELAEDSSARTDDGRPKRRVVVRPPGAETGILLARADGEHQIAAIGEQHAGRVGFFLRVDDFDASYRRMRTAGVEFLTQPRTEPYGRVVVFRDIAGNRWDLLGPVGSPPRHPRHPPQPGLLAGQGGRVSLDHLRGHSPDFSGDLGRMVSWWLGDGNPSSARRTADRGWSGQDAGRSPGGLWGRIRRELVGGVFQPGLGQVDLLPGGDGVGRALVVGVEVDGDRVGGGAVPRRRGVVLDAGAQARARSGEGLAVRGGVAVVGDRGGEVGERAGLVLAPVQAELAFVAHPVAGGGGGGRARQRHDERDGPGEGRRGPHKTFPHGVPPGWGRGAALPGAPRGRACCTFRSGTGATTPSGAQHPSIGTFRPAPRRPDPTAPRPSATTGWSGVRMVRNGLLTRRPPRRPPRRPARRRGGAAG</sequence>
<feature type="compositionally biased region" description="Basic and acidic residues" evidence="1">
    <location>
        <begin position="346"/>
        <end position="358"/>
    </location>
</feature>
<evidence type="ECO:0000256" key="1">
    <source>
        <dbReference type="SAM" id="MobiDB-lite"/>
    </source>
</evidence>
<dbReference type="Proteomes" id="UP000019277">
    <property type="component" value="Unassembled WGS sequence"/>
</dbReference>
<organism evidence="3 4">
    <name type="scientific">Actinokineospora spheciospongiae</name>
    <dbReference type="NCBI Taxonomy" id="909613"/>
    <lineage>
        <taxon>Bacteria</taxon>
        <taxon>Bacillati</taxon>
        <taxon>Actinomycetota</taxon>
        <taxon>Actinomycetes</taxon>
        <taxon>Pseudonocardiales</taxon>
        <taxon>Pseudonocardiaceae</taxon>
        <taxon>Actinokineospora</taxon>
    </lineage>
</organism>
<feature type="domain" description="VOC" evidence="2">
    <location>
        <begin position="21"/>
        <end position="149"/>
    </location>
</feature>
<dbReference type="InterPro" id="IPR029068">
    <property type="entry name" value="Glyas_Bleomycin-R_OHBP_Dase"/>
</dbReference>
<dbReference type="eggNOG" id="COG0346">
    <property type="taxonomic scope" value="Bacteria"/>
</dbReference>
<dbReference type="PATRIC" id="fig|909613.9.peg.4291"/>
<dbReference type="PANTHER" id="PTHR36437">
    <property type="entry name" value="GLYOXALASE/BLEOMYCIN RESISTANCE PROTEIN/DIOXYGENASE"/>
    <property type="match status" value="1"/>
</dbReference>
<dbReference type="PANTHER" id="PTHR36437:SF2">
    <property type="entry name" value="GLYOXALASE_BLEOMYCIN RESISTANCE PROTEIN_DIOXYGENASE"/>
    <property type="match status" value="1"/>
</dbReference>
<reference evidence="3 4" key="1">
    <citation type="journal article" date="2014" name="Genome Announc.">
        <title>Draft Genome Sequence of the Antitrypanosomally Active Sponge-Associated Bacterium Actinokineospora sp. Strain EG49.</title>
        <authorList>
            <person name="Harjes J."/>
            <person name="Ryu T."/>
            <person name="Abdelmohsen U.R."/>
            <person name="Moitinho-Silva L."/>
            <person name="Horn H."/>
            <person name="Ravasi T."/>
            <person name="Hentschel U."/>
        </authorList>
    </citation>
    <scope>NUCLEOTIDE SEQUENCE [LARGE SCALE GENOMIC DNA]</scope>
    <source>
        <strain evidence="3 4">EG49</strain>
    </source>
</reference>
<dbReference type="InterPro" id="IPR004360">
    <property type="entry name" value="Glyas_Fos-R_dOase_dom"/>
</dbReference>
<dbReference type="EMBL" id="AYXG01000161">
    <property type="protein sequence ID" value="EWC60399.1"/>
    <property type="molecule type" value="Genomic_DNA"/>
</dbReference>